<evidence type="ECO:0000256" key="6">
    <source>
        <dbReference type="ARBA" id="ARBA00023163"/>
    </source>
</evidence>
<comment type="function">
    <text evidence="7">Sigma factors are initiation factors that promote the attachment of RNA polymerase to specific initiation sites and are then released. Sigma-S contributes to the protection against external stress, thus playing a role in cellular fitness and survival.</text>
</comment>
<dbReference type="NCBIfam" id="TIGR02937">
    <property type="entry name" value="sigma70-ECF"/>
    <property type="match status" value="1"/>
</dbReference>
<dbReference type="InterPro" id="IPR014284">
    <property type="entry name" value="RNA_pol_sigma-70_dom"/>
</dbReference>
<evidence type="ECO:0000256" key="7">
    <source>
        <dbReference type="ARBA" id="ARBA00024701"/>
    </source>
</evidence>
<dbReference type="InterPro" id="IPR007627">
    <property type="entry name" value="RNA_pol_sigma70_r2"/>
</dbReference>
<dbReference type="Proteomes" id="UP000713904">
    <property type="component" value="Unassembled WGS sequence"/>
</dbReference>
<keyword evidence="5" id="KW-0238">DNA-binding</keyword>
<dbReference type="InterPro" id="IPR016032">
    <property type="entry name" value="Sig_transdc_resp-reg_C-effctor"/>
</dbReference>
<dbReference type="Pfam" id="PF04542">
    <property type="entry name" value="Sigma70_r2"/>
    <property type="match status" value="1"/>
</dbReference>
<dbReference type="InterPro" id="IPR000943">
    <property type="entry name" value="RNA_pol_sigma70"/>
</dbReference>
<dbReference type="PROSITE" id="PS00715">
    <property type="entry name" value="SIGMA70_1"/>
    <property type="match status" value="1"/>
</dbReference>
<dbReference type="PANTHER" id="PTHR30385:SF1">
    <property type="entry name" value="RNA POLYMERASE SIGMA-H FACTOR"/>
    <property type="match status" value="1"/>
</dbReference>
<evidence type="ECO:0000313" key="10">
    <source>
        <dbReference type="Proteomes" id="UP000713904"/>
    </source>
</evidence>
<comment type="caution">
    <text evidence="9">The sequence shown here is derived from an EMBL/GenBank/DDBJ whole genome shotgun (WGS) entry which is preliminary data.</text>
</comment>
<evidence type="ECO:0000256" key="5">
    <source>
        <dbReference type="ARBA" id="ARBA00023125"/>
    </source>
</evidence>
<organism evidence="9 10">
    <name type="scientific">Peptostreptococcus canis</name>
    <dbReference type="NCBI Taxonomy" id="1159213"/>
    <lineage>
        <taxon>Bacteria</taxon>
        <taxon>Bacillati</taxon>
        <taxon>Bacillota</taxon>
        <taxon>Clostridia</taxon>
        <taxon>Peptostreptococcales</taxon>
        <taxon>Peptostreptococcaceae</taxon>
        <taxon>Peptostreptococcus</taxon>
    </lineage>
</organism>
<dbReference type="Gene3D" id="1.20.120.1810">
    <property type="match status" value="1"/>
</dbReference>
<evidence type="ECO:0000256" key="1">
    <source>
        <dbReference type="ARBA" id="ARBA00007788"/>
    </source>
</evidence>
<comment type="similarity">
    <text evidence="1">Belongs to the sigma-70 factor family.</text>
</comment>
<evidence type="ECO:0000259" key="8">
    <source>
        <dbReference type="PROSITE" id="PS00715"/>
    </source>
</evidence>
<dbReference type="NCBIfam" id="NF006148">
    <property type="entry name" value="PRK08295.1-5"/>
    <property type="match status" value="1"/>
</dbReference>
<name>A0ABR6TN25_9FIRM</name>
<gene>
    <name evidence="9" type="primary">sigH</name>
    <name evidence="9" type="ORF">HLB29_09115</name>
</gene>
<feature type="domain" description="RNA polymerase sigma-70" evidence="8">
    <location>
        <begin position="59"/>
        <end position="72"/>
    </location>
</feature>
<protein>
    <recommendedName>
        <fullName evidence="2">RNA polymerase sigma factor SigS</fullName>
    </recommendedName>
</protein>
<dbReference type="NCBIfam" id="NF006145">
    <property type="entry name" value="PRK08295.1-2"/>
    <property type="match status" value="1"/>
</dbReference>
<dbReference type="NCBIfam" id="NF006147">
    <property type="entry name" value="PRK08295.1-4"/>
    <property type="match status" value="1"/>
</dbReference>
<evidence type="ECO:0000256" key="3">
    <source>
        <dbReference type="ARBA" id="ARBA00023015"/>
    </source>
</evidence>
<dbReference type="InterPro" id="IPR013325">
    <property type="entry name" value="RNA_pol_sigma_r2"/>
</dbReference>
<dbReference type="SUPFAM" id="SSF88946">
    <property type="entry name" value="Sigma2 domain of RNA polymerase sigma factors"/>
    <property type="match status" value="1"/>
</dbReference>
<dbReference type="PANTHER" id="PTHR30385">
    <property type="entry name" value="SIGMA FACTOR F FLAGELLAR"/>
    <property type="match status" value="1"/>
</dbReference>
<dbReference type="EMBL" id="JABGBW010000015">
    <property type="protein sequence ID" value="MBC2576830.1"/>
    <property type="molecule type" value="Genomic_DNA"/>
</dbReference>
<keyword evidence="6" id="KW-0804">Transcription</keyword>
<dbReference type="RefSeq" id="WP_185624849.1">
    <property type="nucleotide sequence ID" value="NZ_JABGBW010000015.1"/>
</dbReference>
<keyword evidence="4" id="KW-0731">Sigma factor</keyword>
<dbReference type="SUPFAM" id="SSF46894">
    <property type="entry name" value="C-terminal effector domain of the bipartite response regulators"/>
    <property type="match status" value="1"/>
</dbReference>
<evidence type="ECO:0000313" key="9">
    <source>
        <dbReference type="EMBL" id="MBC2576830.1"/>
    </source>
</evidence>
<dbReference type="InterPro" id="IPR016371">
    <property type="entry name" value="RNA_pol_sigma-H_factor"/>
</dbReference>
<keyword evidence="10" id="KW-1185">Reference proteome</keyword>
<accession>A0ABR6TN25</accession>
<proteinExistence type="inferred from homology"/>
<sequence length="213" mass="25007">MVEKNEIKEPANLNDDEFEIVKRAQNGSMKDLDYIINKYRIMVMAKSKAYFLIGADKEDIIQEGMIGLYKAIRDFDDTKTCSFKNFADMCVTRQMITAVKTSTRQKHKPLNSYVSLNKPVFDEESERTLYDMFISVKENNPEKLIINKESYENTEKKIKEVLSPFEREVLMLYLSNQNYSNISKILNKDLKSIDNAMQRVKRKLEKLLENKED</sequence>
<evidence type="ECO:0000256" key="2">
    <source>
        <dbReference type="ARBA" id="ARBA00021245"/>
    </source>
</evidence>
<dbReference type="PIRSF" id="PIRSF002939">
    <property type="entry name" value="RNA_polymerase_sigma-H_factor"/>
    <property type="match status" value="1"/>
</dbReference>
<evidence type="ECO:0000256" key="4">
    <source>
        <dbReference type="ARBA" id="ARBA00023082"/>
    </source>
</evidence>
<reference evidence="9 10" key="1">
    <citation type="submission" date="2020-05" db="EMBL/GenBank/DDBJ databases">
        <title>Draft genome of xy-202 and genomic insight in genome of the genus Peptostreptococcus.</title>
        <authorList>
            <person name="Zhang Z."/>
        </authorList>
    </citation>
    <scope>NUCLEOTIDE SEQUENCE [LARGE SCALE GENOMIC DNA]</scope>
    <source>
        <strain evidence="9 10">DSM 27025</strain>
    </source>
</reference>
<keyword evidence="3" id="KW-0805">Transcription regulation</keyword>